<dbReference type="Proteomes" id="UP001642360">
    <property type="component" value="Unassembled WGS sequence"/>
</dbReference>
<dbReference type="PANTHER" id="PTHR34125:SF2">
    <property type="entry name" value="TRANSMEMBRANE PROTEIN"/>
    <property type="match status" value="1"/>
</dbReference>
<keyword evidence="1" id="KW-1133">Transmembrane helix</keyword>
<evidence type="ECO:0000313" key="2">
    <source>
        <dbReference type="EMBL" id="CAK9166875.1"/>
    </source>
</evidence>
<dbReference type="PANTHER" id="PTHR34125">
    <property type="entry name" value="OS01G0762900 PROTEIN"/>
    <property type="match status" value="1"/>
</dbReference>
<dbReference type="EMBL" id="CAUOFW020004713">
    <property type="protein sequence ID" value="CAK9166875.1"/>
    <property type="molecule type" value="Genomic_DNA"/>
</dbReference>
<keyword evidence="3" id="KW-1185">Reference proteome</keyword>
<reference evidence="2 3" key="1">
    <citation type="submission" date="2024-02" db="EMBL/GenBank/DDBJ databases">
        <authorList>
            <person name="Vignale AGUSTIN F."/>
            <person name="Sosa J E."/>
            <person name="Modenutti C."/>
        </authorList>
    </citation>
    <scope>NUCLEOTIDE SEQUENCE [LARGE SCALE GENOMIC DNA]</scope>
</reference>
<name>A0ABC8TBU1_9AQUA</name>
<evidence type="ECO:0000313" key="3">
    <source>
        <dbReference type="Proteomes" id="UP001642360"/>
    </source>
</evidence>
<keyword evidence="1" id="KW-0812">Transmembrane</keyword>
<organism evidence="2 3">
    <name type="scientific">Ilex paraguariensis</name>
    <name type="common">yerba mate</name>
    <dbReference type="NCBI Taxonomy" id="185542"/>
    <lineage>
        <taxon>Eukaryota</taxon>
        <taxon>Viridiplantae</taxon>
        <taxon>Streptophyta</taxon>
        <taxon>Embryophyta</taxon>
        <taxon>Tracheophyta</taxon>
        <taxon>Spermatophyta</taxon>
        <taxon>Magnoliopsida</taxon>
        <taxon>eudicotyledons</taxon>
        <taxon>Gunneridae</taxon>
        <taxon>Pentapetalae</taxon>
        <taxon>asterids</taxon>
        <taxon>campanulids</taxon>
        <taxon>Aquifoliales</taxon>
        <taxon>Aquifoliaceae</taxon>
        <taxon>Ilex</taxon>
    </lineage>
</organism>
<proteinExistence type="predicted"/>
<evidence type="ECO:0000256" key="1">
    <source>
        <dbReference type="SAM" id="Phobius"/>
    </source>
</evidence>
<feature type="transmembrane region" description="Helical" evidence="1">
    <location>
        <begin position="37"/>
        <end position="58"/>
    </location>
</feature>
<gene>
    <name evidence="2" type="ORF">ILEXP_LOCUS36118</name>
</gene>
<sequence>MEIPEKLLKFKFHILFASVFSLLIISIIYVAPRFLEILAYFWPLLVSTALFLITVIVFGQISPPTTEASGEKTGEVILDYVAGQPEQVQPEVESYKSDE</sequence>
<keyword evidence="1" id="KW-0472">Membrane</keyword>
<protein>
    <submittedName>
        <fullName evidence="2">Uncharacterized protein</fullName>
    </submittedName>
</protein>
<dbReference type="AlphaFoldDB" id="A0ABC8TBU1"/>
<feature type="transmembrane region" description="Helical" evidence="1">
    <location>
        <begin position="12"/>
        <end position="31"/>
    </location>
</feature>
<accession>A0ABC8TBU1</accession>
<comment type="caution">
    <text evidence="2">The sequence shown here is derived from an EMBL/GenBank/DDBJ whole genome shotgun (WGS) entry which is preliminary data.</text>
</comment>